<evidence type="ECO:0000313" key="1">
    <source>
        <dbReference type="EMBL" id="KAJ9063256.1"/>
    </source>
</evidence>
<comment type="caution">
    <text evidence="1">The sequence shown here is derived from an EMBL/GenBank/DDBJ whole genome shotgun (WGS) entry which is preliminary data.</text>
</comment>
<sequence length="197" mass="22144">MTSKKMKRFILFWLTAAVRVPGPPEFTVNRSIDLTQKSYPLGVKYKLPAGFSWSGGADGFGKMHAQINKSNYAGGCFKHVKYKACYNETSRSLWINFTTYPPAATNALGVDKANSLHLQSLFSKKTRTPGKCMNKSPNHRSKDIWPYKGVYEKVFLEVAMDILIYGKDGIPFKYDPWSIRIPLMLPDGTCDLIFAAA</sequence>
<protein>
    <submittedName>
        <fullName evidence="1">Uncharacterized protein</fullName>
    </submittedName>
</protein>
<dbReference type="Proteomes" id="UP001165960">
    <property type="component" value="Unassembled WGS sequence"/>
</dbReference>
<reference evidence="1" key="1">
    <citation type="submission" date="2022-04" db="EMBL/GenBank/DDBJ databases">
        <title>Genome of the entomopathogenic fungus Entomophthora muscae.</title>
        <authorList>
            <person name="Elya C."/>
            <person name="Lovett B.R."/>
            <person name="Lee E."/>
            <person name="Macias A.M."/>
            <person name="Hajek A.E."/>
            <person name="De Bivort B.L."/>
            <person name="Kasson M.T."/>
            <person name="De Fine Licht H.H."/>
            <person name="Stajich J.E."/>
        </authorList>
    </citation>
    <scope>NUCLEOTIDE SEQUENCE</scope>
    <source>
        <strain evidence="1">Berkeley</strain>
    </source>
</reference>
<gene>
    <name evidence="1" type="ORF">DSO57_1002160</name>
</gene>
<organism evidence="1 2">
    <name type="scientific">Entomophthora muscae</name>
    <dbReference type="NCBI Taxonomy" id="34485"/>
    <lineage>
        <taxon>Eukaryota</taxon>
        <taxon>Fungi</taxon>
        <taxon>Fungi incertae sedis</taxon>
        <taxon>Zoopagomycota</taxon>
        <taxon>Entomophthoromycotina</taxon>
        <taxon>Entomophthoromycetes</taxon>
        <taxon>Entomophthorales</taxon>
        <taxon>Entomophthoraceae</taxon>
        <taxon>Entomophthora</taxon>
    </lineage>
</organism>
<proteinExistence type="predicted"/>
<dbReference type="EMBL" id="QTSX02004975">
    <property type="protein sequence ID" value="KAJ9063256.1"/>
    <property type="molecule type" value="Genomic_DNA"/>
</dbReference>
<name>A0ACC2SLJ3_9FUNG</name>
<accession>A0ACC2SLJ3</accession>
<keyword evidence="2" id="KW-1185">Reference proteome</keyword>
<evidence type="ECO:0000313" key="2">
    <source>
        <dbReference type="Proteomes" id="UP001165960"/>
    </source>
</evidence>